<accession>A0A0N0XE79</accession>
<protein>
    <submittedName>
        <fullName evidence="1">Uncharacterized protein</fullName>
    </submittedName>
</protein>
<dbReference type="PATRIC" id="fig|81035.3.peg.3824"/>
<gene>
    <name evidence="1" type="ORF">ABJ99_3576</name>
</gene>
<organism evidence="1 2">
    <name type="scientific">Pseudomonas syringae pv. cilantro</name>
    <dbReference type="NCBI Taxonomy" id="81035"/>
    <lineage>
        <taxon>Bacteria</taxon>
        <taxon>Pseudomonadati</taxon>
        <taxon>Pseudomonadota</taxon>
        <taxon>Gammaproteobacteria</taxon>
        <taxon>Pseudomonadales</taxon>
        <taxon>Pseudomonadaceae</taxon>
        <taxon>Pseudomonas</taxon>
        <taxon>Pseudomonas syringae</taxon>
    </lineage>
</organism>
<reference evidence="1 2" key="1">
    <citation type="submission" date="2015-07" db="EMBL/GenBank/DDBJ databases">
        <authorList>
            <person name="Noorani M."/>
        </authorList>
    </citation>
    <scope>NUCLEOTIDE SEQUENCE [LARGE SCALE GENOMIC DNA]</scope>
    <source>
        <strain evidence="1 2">0788_9</strain>
    </source>
</reference>
<evidence type="ECO:0000313" key="2">
    <source>
        <dbReference type="Proteomes" id="UP000037891"/>
    </source>
</evidence>
<dbReference type="EMBL" id="LGLN01000014">
    <property type="protein sequence ID" value="KPC35258.1"/>
    <property type="molecule type" value="Genomic_DNA"/>
</dbReference>
<dbReference type="AlphaFoldDB" id="A0A0N0XE79"/>
<dbReference type="Proteomes" id="UP000037891">
    <property type="component" value="Unassembled WGS sequence"/>
</dbReference>
<sequence>MHLTGGGLDVLICLELVEPMRGHAPAVVLKEALEGIRIRRDEQMQEWKRWHP</sequence>
<evidence type="ECO:0000313" key="1">
    <source>
        <dbReference type="EMBL" id="KPC35258.1"/>
    </source>
</evidence>
<reference evidence="1 2" key="2">
    <citation type="submission" date="2015-10" db="EMBL/GenBank/DDBJ databases">
        <title>Comparative genomics and high-throughput reverse genetic screens identify a new phytobacterial MAMP and an Arabidopsis receptor required for immune elicitation.</title>
        <authorList>
            <person name="Mott G.A."/>
            <person name="Thakur S."/>
            <person name="Wang P.W."/>
            <person name="Desveaux D."/>
            <person name="Guttman D.S."/>
        </authorList>
    </citation>
    <scope>NUCLEOTIDE SEQUENCE [LARGE SCALE GENOMIC DNA]</scope>
    <source>
        <strain evidence="1 2">0788_9</strain>
    </source>
</reference>
<comment type="caution">
    <text evidence="1">The sequence shown here is derived from an EMBL/GenBank/DDBJ whole genome shotgun (WGS) entry which is preliminary data.</text>
</comment>
<proteinExistence type="predicted"/>
<name>A0A0N0XE79_PSESX</name>